<reference evidence="5 6" key="1">
    <citation type="submission" date="2019-03" db="EMBL/GenBank/DDBJ databases">
        <title>San Antonio Military Medical Center submission to MRSN (WRAIR), pending publication.</title>
        <authorList>
            <person name="Blyth D.M."/>
            <person name="Mccarthy S.L."/>
            <person name="Schall S.E."/>
            <person name="Stam J.A."/>
            <person name="Ong A.C."/>
            <person name="Mcgann P.T."/>
        </authorList>
    </citation>
    <scope>NUCLEOTIDE SEQUENCE [LARGE SCALE GENOMIC DNA]</scope>
    <source>
        <strain evidence="5 6">MRSN571793</strain>
    </source>
</reference>
<evidence type="ECO:0000259" key="4">
    <source>
        <dbReference type="SMART" id="SM00421"/>
    </source>
</evidence>
<dbReference type="RefSeq" id="WP_134435899.1">
    <property type="nucleotide sequence ID" value="NZ_SOML01000003.1"/>
</dbReference>
<dbReference type="SUPFAM" id="SSF63829">
    <property type="entry name" value="Calcium-dependent phosphotriesterase"/>
    <property type="match status" value="1"/>
</dbReference>
<dbReference type="Gene3D" id="1.10.10.10">
    <property type="entry name" value="Winged helix-like DNA-binding domain superfamily/Winged helix DNA-binding domain"/>
    <property type="match status" value="1"/>
</dbReference>
<dbReference type="SUPFAM" id="SSF69322">
    <property type="entry name" value="Tricorn protease domain 2"/>
    <property type="match status" value="1"/>
</dbReference>
<protein>
    <recommendedName>
        <fullName evidence="4">HTH luxR-type domain-containing protein</fullName>
    </recommendedName>
</protein>
<evidence type="ECO:0000313" key="6">
    <source>
        <dbReference type="Proteomes" id="UP000297861"/>
    </source>
</evidence>
<organism evidence="5 6">
    <name type="scientific">Dysgonomonas capnocytophagoides</name>
    <dbReference type="NCBI Taxonomy" id="45254"/>
    <lineage>
        <taxon>Bacteria</taxon>
        <taxon>Pseudomonadati</taxon>
        <taxon>Bacteroidota</taxon>
        <taxon>Bacteroidia</taxon>
        <taxon>Bacteroidales</taxon>
        <taxon>Dysgonomonadaceae</taxon>
        <taxon>Dysgonomonas</taxon>
    </lineage>
</organism>
<keyword evidence="2" id="KW-1133">Transmembrane helix</keyword>
<feature type="chain" id="PRO_5021478328" description="HTH luxR-type domain-containing protein" evidence="3">
    <location>
        <begin position="25"/>
        <end position="935"/>
    </location>
</feature>
<dbReference type="Gene3D" id="2.130.10.10">
    <property type="entry name" value="YVTN repeat-like/Quinoprotein amine dehydrogenase"/>
    <property type="match status" value="2"/>
</dbReference>
<dbReference type="STRING" id="1121485.GCA_000426485_02421"/>
<keyword evidence="2" id="KW-0812">Transmembrane</keyword>
<dbReference type="InterPro" id="IPR016032">
    <property type="entry name" value="Sig_transdc_resp-reg_C-effctor"/>
</dbReference>
<dbReference type="SMART" id="SM00421">
    <property type="entry name" value="HTH_LUXR"/>
    <property type="match status" value="1"/>
</dbReference>
<evidence type="ECO:0000256" key="2">
    <source>
        <dbReference type="SAM" id="Phobius"/>
    </source>
</evidence>
<feature type="transmembrane region" description="Helical" evidence="2">
    <location>
        <begin position="741"/>
        <end position="761"/>
    </location>
</feature>
<dbReference type="InterPro" id="IPR011123">
    <property type="entry name" value="Y_Y_Y"/>
</dbReference>
<keyword evidence="6" id="KW-1185">Reference proteome</keyword>
<sequence>MKFSNIYSVLSVFIFTLLCANTFANNPNIISFNRSDYNAGNKNWSISEDDKGILYIGNDLGLLEFDGIEWMLYKTSKNELIRAVYAASNSLIFTGGYEEFGVWNRDISGKLQYHSLSSKLPAGSMHNDDIWRIWEKDRTIYFQSFNAIYIYDLEKVYKLPVKKNILLLNKVYNELWIQEMGGSLFRVNKNNYEKIPGSEIFSKTEVKSVLPSKDKKYIITTSTMGIYIYDGKTFQPWNTVDELKNSNINCGIYSKSGNYFFGTILSGIYELSPSGKIINHFDTDSYLNNNTVLSLYEDSSNNIWAGLDRGVSCIAYINGISCFTDPAGKIGAVYSAAIYNNKLFIGTNQGVYYIDQNELQSMNAIRKFRFIPQTEGQVWYLSVINNKLYCGHNQGIYIIDENLNTSYPYPIHTGVFTITRADSNHLLLGTYIGLMIVNMDTHQLEQVEGLTEPINKVENDHAGNIWLQHMNKGVYRGRTYDNLSRTPILEYIGTDTNDTIPYNLKMFKVGGRIAFLGNDKFYTYNDINGKIVSEPTLNKAFIGISNLKNVINISPDNFWIIGDKLIYNVKYNEQNANISSIIDIGYRNLSLVDNYENIVSLNDSLSLICLDKGFLLCSNFLTQKVEEVTEPYIKSIKISNSDNHIIYLDKENPKIKYSHNTISFQFAVHGAFSKNITFQYQLLGLSDGWKTMDKKDNSISFERLARGKYIFMLRTVDRYGKTSPEITYEFEVLPIWYQSNWALLIYILLVILLFASITKYIQYRYKKIHIKKLRIIEARRLSIMNEKLQQEVNEKNAELLTQTSSIIQRNETITGIKNEIEEFFRKQNNRTLQPLYQKISTALNNDLDAEEDWKMFLIKFEQKHTNFFKKLKESYPQLTPNDLKLCACLKLNLDSKEIASLMNISVRAVENNRSRLRKKLEIPQNQHLSDFFFQF</sequence>
<dbReference type="GO" id="GO:0003677">
    <property type="term" value="F:DNA binding"/>
    <property type="evidence" value="ECO:0007669"/>
    <property type="project" value="InterPro"/>
</dbReference>
<feature type="domain" description="HTH luxR-type" evidence="4">
    <location>
        <begin position="875"/>
        <end position="932"/>
    </location>
</feature>
<dbReference type="InterPro" id="IPR011110">
    <property type="entry name" value="Reg_prop"/>
</dbReference>
<accession>A0A4Y8L772</accession>
<evidence type="ECO:0000256" key="1">
    <source>
        <dbReference type="SAM" id="Coils"/>
    </source>
</evidence>
<dbReference type="AlphaFoldDB" id="A0A4Y8L772"/>
<feature type="signal peptide" evidence="3">
    <location>
        <begin position="1"/>
        <end position="24"/>
    </location>
</feature>
<keyword evidence="2" id="KW-0472">Membrane</keyword>
<dbReference type="Proteomes" id="UP000297861">
    <property type="component" value="Unassembled WGS sequence"/>
</dbReference>
<dbReference type="Pfam" id="PF07495">
    <property type="entry name" value="Y_Y_Y"/>
    <property type="match status" value="1"/>
</dbReference>
<dbReference type="GO" id="GO:0006355">
    <property type="term" value="P:regulation of DNA-templated transcription"/>
    <property type="evidence" value="ECO:0007669"/>
    <property type="project" value="InterPro"/>
</dbReference>
<feature type="coiled-coil region" evidence="1">
    <location>
        <begin position="778"/>
        <end position="805"/>
    </location>
</feature>
<dbReference type="InterPro" id="IPR015943">
    <property type="entry name" value="WD40/YVTN_repeat-like_dom_sf"/>
</dbReference>
<dbReference type="InterPro" id="IPR036388">
    <property type="entry name" value="WH-like_DNA-bd_sf"/>
</dbReference>
<dbReference type="EMBL" id="SOML01000003">
    <property type="protein sequence ID" value="TFD97352.1"/>
    <property type="molecule type" value="Genomic_DNA"/>
</dbReference>
<keyword evidence="1" id="KW-0175">Coiled coil</keyword>
<comment type="caution">
    <text evidence="5">The sequence shown here is derived from an EMBL/GenBank/DDBJ whole genome shotgun (WGS) entry which is preliminary data.</text>
</comment>
<dbReference type="Pfam" id="PF07494">
    <property type="entry name" value="Reg_prop"/>
    <property type="match status" value="1"/>
</dbReference>
<dbReference type="Gene3D" id="2.60.40.10">
    <property type="entry name" value="Immunoglobulins"/>
    <property type="match status" value="1"/>
</dbReference>
<evidence type="ECO:0000313" key="5">
    <source>
        <dbReference type="EMBL" id="TFD97352.1"/>
    </source>
</evidence>
<dbReference type="OrthoDB" id="1090267at2"/>
<dbReference type="InterPro" id="IPR013783">
    <property type="entry name" value="Ig-like_fold"/>
</dbReference>
<keyword evidence="3" id="KW-0732">Signal</keyword>
<evidence type="ECO:0000256" key="3">
    <source>
        <dbReference type="SAM" id="SignalP"/>
    </source>
</evidence>
<gene>
    <name evidence="5" type="ORF">E2605_06715</name>
</gene>
<dbReference type="SUPFAM" id="SSF46894">
    <property type="entry name" value="C-terminal effector domain of the bipartite response regulators"/>
    <property type="match status" value="1"/>
</dbReference>
<proteinExistence type="predicted"/>
<dbReference type="InterPro" id="IPR000792">
    <property type="entry name" value="Tscrpt_reg_LuxR_C"/>
</dbReference>
<name>A0A4Y8L772_9BACT</name>